<gene>
    <name evidence="1" type="ORF">ACFW88_36305</name>
</gene>
<organism evidence="1 2">
    <name type="scientific">Streptomyces anandii</name>
    <dbReference type="NCBI Taxonomy" id="285454"/>
    <lineage>
        <taxon>Bacteria</taxon>
        <taxon>Bacillati</taxon>
        <taxon>Actinomycetota</taxon>
        <taxon>Actinomycetes</taxon>
        <taxon>Kitasatosporales</taxon>
        <taxon>Streptomycetaceae</taxon>
        <taxon>Streptomyces</taxon>
    </lineage>
</organism>
<dbReference type="Proteomes" id="UP001599756">
    <property type="component" value="Unassembled WGS sequence"/>
</dbReference>
<evidence type="ECO:0000313" key="1">
    <source>
        <dbReference type="EMBL" id="MFE1755930.1"/>
    </source>
</evidence>
<feature type="non-terminal residue" evidence="1">
    <location>
        <position position="458"/>
    </location>
</feature>
<keyword evidence="2" id="KW-1185">Reference proteome</keyword>
<sequence>MPAYETGAPITVEWGNQQVEVSTVDRELPDASVVEDRNKLVKAGMNAPLASLPEDAWHAVARAAVTPETVTLQLREAHNAHASLLLEEHVDGATLRSVHTKVWLSELFPGIQPRMGQELLAVDDPQVQGMAENGIPQAILHYRYESLNHLKRHVRQTISSTLYRNSYEESILSRRVTRALIVHPIIYDFDDGTESVCGLVARDGITRLASTWKVLAGPDKGPEEVADLAMDTLFAQYQISASEPAKPLTQRMALGRQNKRKQLREEFGKEIAKAGAGKPPSLRSIQIAQSYQVPTHVTVGAQAHERGALSAEDVFDDALRSILASVHVEFKPWDTAAQNVEVAARALKRVLHGNSGATVEDGLHAVYELAVGLRQPSDTPDVYGNPSIPGNGLWRAIQLLHTLTRPAIFEEMRSRAKEIKGDRRMSDKGYAGLLGPIVDYPWRSSKKSAAQQARNAWS</sequence>
<dbReference type="EMBL" id="JBHYTS010000155">
    <property type="protein sequence ID" value="MFE1755930.1"/>
    <property type="molecule type" value="Genomic_DNA"/>
</dbReference>
<evidence type="ECO:0000313" key="2">
    <source>
        <dbReference type="Proteomes" id="UP001599756"/>
    </source>
</evidence>
<name>A0ABW6HIA4_9ACTN</name>
<comment type="caution">
    <text evidence="1">The sequence shown here is derived from an EMBL/GenBank/DDBJ whole genome shotgun (WGS) entry which is preliminary data.</text>
</comment>
<protein>
    <submittedName>
        <fullName evidence="1">Uncharacterized protein</fullName>
    </submittedName>
</protein>
<accession>A0ABW6HIA4</accession>
<proteinExistence type="predicted"/>
<reference evidence="1 2" key="1">
    <citation type="submission" date="2024-09" db="EMBL/GenBank/DDBJ databases">
        <title>The Natural Products Discovery Center: Release of the First 8490 Sequenced Strains for Exploring Actinobacteria Biosynthetic Diversity.</title>
        <authorList>
            <person name="Kalkreuter E."/>
            <person name="Kautsar S.A."/>
            <person name="Yang D."/>
            <person name="Bader C.D."/>
            <person name="Teijaro C.N."/>
            <person name="Fluegel L."/>
            <person name="Davis C.M."/>
            <person name="Simpson J.R."/>
            <person name="Lauterbach L."/>
            <person name="Steele A.D."/>
            <person name="Gui C."/>
            <person name="Meng S."/>
            <person name="Li G."/>
            <person name="Viehrig K."/>
            <person name="Ye F."/>
            <person name="Su P."/>
            <person name="Kiefer A.F."/>
            <person name="Nichols A."/>
            <person name="Cepeda A.J."/>
            <person name="Yan W."/>
            <person name="Fan B."/>
            <person name="Jiang Y."/>
            <person name="Adhikari A."/>
            <person name="Zheng C.-J."/>
            <person name="Schuster L."/>
            <person name="Cowan T.M."/>
            <person name="Smanski M.J."/>
            <person name="Chevrette M.G."/>
            <person name="De Carvalho L.P.S."/>
            <person name="Shen B."/>
        </authorList>
    </citation>
    <scope>NUCLEOTIDE SEQUENCE [LARGE SCALE GENOMIC DNA]</scope>
    <source>
        <strain evidence="1 2">NPDC059500</strain>
    </source>
</reference>